<gene>
    <name evidence="2" type="ORF">P691DRAFT_812498</name>
</gene>
<evidence type="ECO:0000256" key="1">
    <source>
        <dbReference type="SAM" id="MobiDB-lite"/>
    </source>
</evidence>
<feature type="compositionally biased region" description="Polar residues" evidence="1">
    <location>
        <begin position="161"/>
        <end position="185"/>
    </location>
</feature>
<comment type="caution">
    <text evidence="2">The sequence shown here is derived from an EMBL/GenBank/DDBJ whole genome shotgun (WGS) entry which is preliminary data.</text>
</comment>
<accession>A0A9P5XN58</accession>
<evidence type="ECO:0000313" key="2">
    <source>
        <dbReference type="EMBL" id="KAF9453883.1"/>
    </source>
</evidence>
<feature type="compositionally biased region" description="Polar residues" evidence="1">
    <location>
        <begin position="52"/>
        <end position="63"/>
    </location>
</feature>
<sequence>MPTQVPILSSDASLVSAIVGGITQTLVPLISPLCPPCSKGGAKEAARGSMGEETSQVMPSQLANALGSVISNPPAPPLLPSAPNNSSATPPTGGPNIGASSNNTRIPVAGSDGSANSTNPSVSVSTSNMSSASSSSAWRVQPTTPTNSPALPVDDPPRAGNGTSFSPPPATSSISNSTPTTWPAT</sequence>
<reference evidence="2" key="1">
    <citation type="submission" date="2020-11" db="EMBL/GenBank/DDBJ databases">
        <authorList>
            <consortium name="DOE Joint Genome Institute"/>
            <person name="Ahrendt S."/>
            <person name="Riley R."/>
            <person name="Andreopoulos W."/>
            <person name="Labutti K."/>
            <person name="Pangilinan J."/>
            <person name="Ruiz-Duenas F.J."/>
            <person name="Barrasa J.M."/>
            <person name="Sanchez-Garcia M."/>
            <person name="Camarero S."/>
            <person name="Miyauchi S."/>
            <person name="Serrano A."/>
            <person name="Linde D."/>
            <person name="Babiker R."/>
            <person name="Drula E."/>
            <person name="Ayuso-Fernandez I."/>
            <person name="Pacheco R."/>
            <person name="Padilla G."/>
            <person name="Ferreira P."/>
            <person name="Barriuso J."/>
            <person name="Kellner H."/>
            <person name="Castanera R."/>
            <person name="Alfaro M."/>
            <person name="Ramirez L."/>
            <person name="Pisabarro A.G."/>
            <person name="Kuo A."/>
            <person name="Tritt A."/>
            <person name="Lipzen A."/>
            <person name="He G."/>
            <person name="Yan M."/>
            <person name="Ng V."/>
            <person name="Cullen D."/>
            <person name="Martin F."/>
            <person name="Rosso M.-N."/>
            <person name="Henrissat B."/>
            <person name="Hibbett D."/>
            <person name="Martinez A.T."/>
            <person name="Grigoriev I.V."/>
        </authorList>
    </citation>
    <scope>NUCLEOTIDE SEQUENCE</scope>
    <source>
        <strain evidence="2">MF-IS2</strain>
    </source>
</reference>
<feature type="compositionally biased region" description="Low complexity" evidence="1">
    <location>
        <begin position="81"/>
        <end position="91"/>
    </location>
</feature>
<dbReference type="EMBL" id="MU151058">
    <property type="protein sequence ID" value="KAF9453883.1"/>
    <property type="molecule type" value="Genomic_DNA"/>
</dbReference>
<proteinExistence type="predicted"/>
<dbReference type="AlphaFoldDB" id="A0A9P5XN58"/>
<feature type="compositionally biased region" description="Low complexity" evidence="1">
    <location>
        <begin position="114"/>
        <end position="137"/>
    </location>
</feature>
<name>A0A9P5XN58_9AGAR</name>
<organism evidence="2 3">
    <name type="scientific">Macrolepiota fuliginosa MF-IS2</name>
    <dbReference type="NCBI Taxonomy" id="1400762"/>
    <lineage>
        <taxon>Eukaryota</taxon>
        <taxon>Fungi</taxon>
        <taxon>Dikarya</taxon>
        <taxon>Basidiomycota</taxon>
        <taxon>Agaricomycotina</taxon>
        <taxon>Agaricomycetes</taxon>
        <taxon>Agaricomycetidae</taxon>
        <taxon>Agaricales</taxon>
        <taxon>Agaricineae</taxon>
        <taxon>Agaricaceae</taxon>
        <taxon>Macrolepiota</taxon>
    </lineage>
</organism>
<feature type="region of interest" description="Disordered" evidence="1">
    <location>
        <begin position="37"/>
        <end position="185"/>
    </location>
</feature>
<evidence type="ECO:0000313" key="3">
    <source>
        <dbReference type="Proteomes" id="UP000807342"/>
    </source>
</evidence>
<keyword evidence="3" id="KW-1185">Reference proteome</keyword>
<protein>
    <submittedName>
        <fullName evidence="2">Uncharacterized protein</fullName>
    </submittedName>
</protein>
<dbReference type="Proteomes" id="UP000807342">
    <property type="component" value="Unassembled WGS sequence"/>
</dbReference>